<feature type="compositionally biased region" description="Basic and acidic residues" evidence="1">
    <location>
        <begin position="31"/>
        <end position="48"/>
    </location>
</feature>
<reference evidence="2" key="2">
    <citation type="submission" date="2015-07" db="EMBL/GenBank/DDBJ databases">
        <authorList>
            <person name="Noorani M."/>
        </authorList>
    </citation>
    <scope>NUCLEOTIDE SEQUENCE</scope>
    <source>
        <strain evidence="2">Yugu1</strain>
    </source>
</reference>
<evidence type="ECO:0000313" key="2">
    <source>
        <dbReference type="EMBL" id="RCV38941.1"/>
    </source>
</evidence>
<organism evidence="2">
    <name type="scientific">Setaria italica</name>
    <name type="common">Foxtail millet</name>
    <name type="synonym">Panicum italicum</name>
    <dbReference type="NCBI Taxonomy" id="4555"/>
    <lineage>
        <taxon>Eukaryota</taxon>
        <taxon>Viridiplantae</taxon>
        <taxon>Streptophyta</taxon>
        <taxon>Embryophyta</taxon>
        <taxon>Tracheophyta</taxon>
        <taxon>Spermatophyta</taxon>
        <taxon>Magnoliopsida</taxon>
        <taxon>Liliopsida</taxon>
        <taxon>Poales</taxon>
        <taxon>Poaceae</taxon>
        <taxon>PACMAD clade</taxon>
        <taxon>Panicoideae</taxon>
        <taxon>Panicodae</taxon>
        <taxon>Paniceae</taxon>
        <taxon>Cenchrinae</taxon>
        <taxon>Setaria</taxon>
    </lineage>
</organism>
<protein>
    <submittedName>
        <fullName evidence="2">Uncharacterized protein</fullName>
    </submittedName>
</protein>
<feature type="region of interest" description="Disordered" evidence="1">
    <location>
        <begin position="31"/>
        <end position="51"/>
    </location>
</feature>
<proteinExistence type="predicted"/>
<gene>
    <name evidence="2" type="ORF">SETIT_8G183200v2</name>
</gene>
<evidence type="ECO:0000256" key="1">
    <source>
        <dbReference type="SAM" id="MobiDB-lite"/>
    </source>
</evidence>
<sequence length="91" mass="10122">MKLCGSIVSISCDLFCYLTLLYRKRFGLRPEPEEHAPPQRPEPEEHAPPRPLHLSLPCRWFAGTNVLPLSPASSPAGRKEGADLGFFFCLG</sequence>
<name>A0A368S9A0_SETIT</name>
<accession>A0A368S9A0</accession>
<dbReference type="EMBL" id="CM003535">
    <property type="protein sequence ID" value="RCV38941.1"/>
    <property type="molecule type" value="Genomic_DNA"/>
</dbReference>
<reference evidence="2" key="1">
    <citation type="journal article" date="2012" name="Nat. Biotechnol.">
        <title>Reference genome sequence of the model plant Setaria.</title>
        <authorList>
            <person name="Bennetzen J.L."/>
            <person name="Schmutz J."/>
            <person name="Wang H."/>
            <person name="Percifield R."/>
            <person name="Hawkins J."/>
            <person name="Pontaroli A.C."/>
            <person name="Estep M."/>
            <person name="Feng L."/>
            <person name="Vaughn J.N."/>
            <person name="Grimwood J."/>
            <person name="Jenkins J."/>
            <person name="Barry K."/>
            <person name="Lindquist E."/>
            <person name="Hellsten U."/>
            <person name="Deshpande S."/>
            <person name="Wang X."/>
            <person name="Wu X."/>
            <person name="Mitros T."/>
            <person name="Triplett J."/>
            <person name="Yang X."/>
            <person name="Ye C.Y."/>
            <person name="Mauro-Herrera M."/>
            <person name="Wang L."/>
            <person name="Li P."/>
            <person name="Sharma M."/>
            <person name="Sharma R."/>
            <person name="Ronald P.C."/>
            <person name="Panaud O."/>
            <person name="Kellogg E.A."/>
            <person name="Brutnell T.P."/>
            <person name="Doust A.N."/>
            <person name="Tuskan G.A."/>
            <person name="Rokhsar D."/>
            <person name="Devos K.M."/>
        </authorList>
    </citation>
    <scope>NUCLEOTIDE SEQUENCE [LARGE SCALE GENOMIC DNA]</scope>
    <source>
        <strain evidence="2">Yugu1</strain>
    </source>
</reference>
<dbReference type="AlphaFoldDB" id="A0A368S9A0"/>